<proteinExistence type="predicted"/>
<reference evidence="2 3" key="1">
    <citation type="submission" date="2018-01" db="EMBL/GenBank/DDBJ databases">
        <title>Genome Sequencing and Assembly of Anaerobacter polyendosporus strain CT4.</title>
        <authorList>
            <person name="Tachaapaikoon C."/>
            <person name="Sutheeworapong S."/>
            <person name="Jenjaroenpun P."/>
            <person name="Wongsurawat T."/>
            <person name="Nookeaw I."/>
            <person name="Cheawchanlertfa P."/>
            <person name="Kosugi A."/>
            <person name="Cheevadhanarak S."/>
            <person name="Ratanakhanokchai K."/>
        </authorList>
    </citation>
    <scope>NUCLEOTIDE SEQUENCE [LARGE SCALE GENOMIC DNA]</scope>
    <source>
        <strain evidence="2 3">CT4</strain>
    </source>
</reference>
<dbReference type="KEGG" id="cmah:C1I91_08985"/>
<gene>
    <name evidence="2" type="ORF">C1I91_08985</name>
</gene>
<feature type="transmembrane region" description="Helical" evidence="1">
    <location>
        <begin position="52"/>
        <end position="85"/>
    </location>
</feature>
<protein>
    <submittedName>
        <fullName evidence="2">Uncharacterized protein</fullName>
    </submittedName>
</protein>
<dbReference type="Proteomes" id="UP000286268">
    <property type="component" value="Chromosome"/>
</dbReference>
<keyword evidence="3" id="KW-1185">Reference proteome</keyword>
<keyword evidence="1" id="KW-1133">Transmembrane helix</keyword>
<evidence type="ECO:0000313" key="3">
    <source>
        <dbReference type="Proteomes" id="UP000286268"/>
    </source>
</evidence>
<keyword evidence="1" id="KW-0472">Membrane</keyword>
<evidence type="ECO:0000256" key="1">
    <source>
        <dbReference type="SAM" id="Phobius"/>
    </source>
</evidence>
<evidence type="ECO:0000313" key="2">
    <source>
        <dbReference type="EMBL" id="QAA31770.1"/>
    </source>
</evidence>
<dbReference type="RefSeq" id="WP_128212566.1">
    <property type="nucleotide sequence ID" value="NZ_CP025746.1"/>
</dbReference>
<dbReference type="EMBL" id="CP025746">
    <property type="protein sequence ID" value="QAA31770.1"/>
    <property type="molecule type" value="Genomic_DNA"/>
</dbReference>
<accession>A0A410DRV9</accession>
<sequence>MSKKKNYKHYQSGGSNYDNLGDDLKKLGNDIKNIYKKVDYKLPMKIKRSTNLFKYLIISAIIVLLVFTRIGIPIAILILIAALYMSNRR</sequence>
<dbReference type="AlphaFoldDB" id="A0A410DRV9"/>
<keyword evidence="1" id="KW-0812">Transmembrane</keyword>
<name>A0A410DRV9_9CLOT</name>
<organism evidence="2 3">
    <name type="scientific">Clostridium manihotivorum</name>
    <dbReference type="NCBI Taxonomy" id="2320868"/>
    <lineage>
        <taxon>Bacteria</taxon>
        <taxon>Bacillati</taxon>
        <taxon>Bacillota</taxon>
        <taxon>Clostridia</taxon>
        <taxon>Eubacteriales</taxon>
        <taxon>Clostridiaceae</taxon>
        <taxon>Clostridium</taxon>
    </lineage>
</organism>